<organism evidence="2 3">
    <name type="scientific">Alkalispirochaeta americana</name>
    <dbReference type="NCBI Taxonomy" id="159291"/>
    <lineage>
        <taxon>Bacteria</taxon>
        <taxon>Pseudomonadati</taxon>
        <taxon>Spirochaetota</taxon>
        <taxon>Spirochaetia</taxon>
        <taxon>Spirochaetales</taxon>
        <taxon>Spirochaetaceae</taxon>
        <taxon>Alkalispirochaeta</taxon>
    </lineage>
</organism>
<dbReference type="OrthoDB" id="356380at2"/>
<protein>
    <submittedName>
        <fullName evidence="2">Integrase core domain-containing protein</fullName>
    </submittedName>
</protein>
<dbReference type="Proteomes" id="UP000186400">
    <property type="component" value="Unassembled WGS sequence"/>
</dbReference>
<dbReference type="Pfam" id="PF13333">
    <property type="entry name" value="rve_2"/>
    <property type="match status" value="1"/>
</dbReference>
<gene>
    <name evidence="2" type="ORF">SAMN05920897_1386</name>
</gene>
<sequence length="39" mass="4641">EEFIDQLDRYIRWYNERRVKLSLGGLSPVEYRQAIGKAA</sequence>
<dbReference type="EMBL" id="FTMS01000038">
    <property type="protein sequence ID" value="SIR09483.1"/>
    <property type="molecule type" value="Genomic_DNA"/>
</dbReference>
<evidence type="ECO:0000259" key="1">
    <source>
        <dbReference type="Pfam" id="PF13333"/>
    </source>
</evidence>
<dbReference type="InterPro" id="IPR001584">
    <property type="entry name" value="Integrase_cat-core"/>
</dbReference>
<feature type="non-terminal residue" evidence="2">
    <location>
        <position position="1"/>
    </location>
</feature>
<evidence type="ECO:0000313" key="2">
    <source>
        <dbReference type="EMBL" id="SIR09483.1"/>
    </source>
</evidence>
<evidence type="ECO:0000313" key="3">
    <source>
        <dbReference type="Proteomes" id="UP000186400"/>
    </source>
</evidence>
<name>A0A1N6Y4K4_9SPIO</name>
<dbReference type="GO" id="GO:0015074">
    <property type="term" value="P:DNA integration"/>
    <property type="evidence" value="ECO:0007669"/>
    <property type="project" value="InterPro"/>
</dbReference>
<feature type="domain" description="Integrase catalytic" evidence="1">
    <location>
        <begin position="2"/>
        <end position="33"/>
    </location>
</feature>
<dbReference type="AlphaFoldDB" id="A0A1N6Y4K4"/>
<keyword evidence="3" id="KW-1185">Reference proteome</keyword>
<dbReference type="RefSeq" id="WP_143559267.1">
    <property type="nucleotide sequence ID" value="NZ_FTMS01000029.1"/>
</dbReference>
<reference evidence="3" key="1">
    <citation type="submission" date="2017-01" db="EMBL/GenBank/DDBJ databases">
        <authorList>
            <person name="Varghese N."/>
            <person name="Submissions S."/>
        </authorList>
    </citation>
    <scope>NUCLEOTIDE SEQUENCE [LARGE SCALE GENOMIC DNA]</scope>
    <source>
        <strain evidence="3">ASpG1</strain>
    </source>
</reference>
<proteinExistence type="predicted"/>
<accession>A0A1N6Y4K4</accession>